<reference evidence="5" key="1">
    <citation type="journal article" date="2021" name="Proc. Natl. Acad. Sci. U.S.A.">
        <title>A Catalog of Tens of Thousands of Viruses from Human Metagenomes Reveals Hidden Associations with Chronic Diseases.</title>
        <authorList>
            <person name="Tisza M.J."/>
            <person name="Buck C.B."/>
        </authorList>
    </citation>
    <scope>NUCLEOTIDE SEQUENCE</scope>
    <source>
        <strain evidence="5">Ct4tH12</strain>
    </source>
</reference>
<dbReference type="GO" id="GO:0006259">
    <property type="term" value="P:DNA metabolic process"/>
    <property type="evidence" value="ECO:0007669"/>
    <property type="project" value="UniProtKB-ARBA"/>
</dbReference>
<dbReference type="InterPro" id="IPR011335">
    <property type="entry name" value="Restrct_endonuc-II-like"/>
</dbReference>
<comment type="function">
    <text evidence="3">Plays a role in the inhibition of type I interferon signaling pathway. Mechanistically, specifically interacts with 2',3'-cGAMP and cleaves it via its phosphodiesterase activity. In turn, prevents 2',3'-cGAMP interaction with host ER-resident STING1 leading to inhibition of downstream signaling pathway and type I interferon production.</text>
</comment>
<dbReference type="SMART" id="SM00891">
    <property type="entry name" value="ERCC4"/>
    <property type="match status" value="1"/>
</dbReference>
<feature type="domain" description="ERCC4" evidence="4">
    <location>
        <begin position="12"/>
        <end position="103"/>
    </location>
</feature>
<dbReference type="SUPFAM" id="SSF52980">
    <property type="entry name" value="Restriction endonuclease-like"/>
    <property type="match status" value="1"/>
</dbReference>
<dbReference type="Pfam" id="PF02732">
    <property type="entry name" value="ERCC4"/>
    <property type="match status" value="1"/>
</dbReference>
<dbReference type="GO" id="GO:0004518">
    <property type="term" value="F:nuclease activity"/>
    <property type="evidence" value="ECO:0007669"/>
    <property type="project" value="InterPro"/>
</dbReference>
<protein>
    <recommendedName>
        <fullName evidence="2">ERCC4 domain-containing protein EP364R</fullName>
    </recommendedName>
</protein>
<evidence type="ECO:0000256" key="3">
    <source>
        <dbReference type="ARBA" id="ARBA00034463"/>
    </source>
</evidence>
<keyword evidence="5" id="KW-0067">ATP-binding</keyword>
<evidence type="ECO:0000259" key="4">
    <source>
        <dbReference type="SMART" id="SM00891"/>
    </source>
</evidence>
<proteinExistence type="inferred from homology"/>
<dbReference type="GO" id="GO:0003677">
    <property type="term" value="F:DNA binding"/>
    <property type="evidence" value="ECO:0007669"/>
    <property type="project" value="InterPro"/>
</dbReference>
<dbReference type="EMBL" id="BK015534">
    <property type="protein sequence ID" value="DAE11562.1"/>
    <property type="molecule type" value="Genomic_DNA"/>
</dbReference>
<evidence type="ECO:0000256" key="1">
    <source>
        <dbReference type="ARBA" id="ARBA00008322"/>
    </source>
</evidence>
<accession>A0A8S5PXF5</accession>
<evidence type="ECO:0000256" key="2">
    <source>
        <dbReference type="ARBA" id="ARBA00015502"/>
    </source>
</evidence>
<sequence>MIERKVFEKKITVICDTREQCNQHIIQYLHANGIATESRKLDFGDYSFEVGGKSFERSCVVERKGSVDELFGNFIRDQERILKELETAAKNAQHMELILEGVTSEEELKAFEIPEKQMIAQNRKVQRIGETVYFALRSLRSGNRCGLQVSFVRKEDTAKKLLEIFYYYYRNYERAVAPLRKEQKQ</sequence>
<comment type="similarity">
    <text evidence="1">Belongs to the asfivirus EP364R family.</text>
</comment>
<keyword evidence="5" id="KW-0378">Hydrolase</keyword>
<organism evidence="5">
    <name type="scientific">Myoviridae sp. ct4tH12</name>
    <dbReference type="NCBI Taxonomy" id="2825031"/>
    <lineage>
        <taxon>Viruses</taxon>
        <taxon>Duplodnaviria</taxon>
        <taxon>Heunggongvirae</taxon>
        <taxon>Uroviricota</taxon>
        <taxon>Caudoviricetes</taxon>
    </lineage>
</organism>
<keyword evidence="5" id="KW-0347">Helicase</keyword>
<evidence type="ECO:0000313" key="5">
    <source>
        <dbReference type="EMBL" id="DAE11562.1"/>
    </source>
</evidence>
<dbReference type="Gene3D" id="3.40.50.10130">
    <property type="match status" value="1"/>
</dbReference>
<dbReference type="GO" id="GO:0004386">
    <property type="term" value="F:helicase activity"/>
    <property type="evidence" value="ECO:0007669"/>
    <property type="project" value="UniProtKB-KW"/>
</dbReference>
<name>A0A8S5PXF5_9CAUD</name>
<keyword evidence="5" id="KW-0547">Nucleotide-binding</keyword>
<dbReference type="InterPro" id="IPR006166">
    <property type="entry name" value="ERCC4_domain"/>
</dbReference>